<name>A0A5M3VT12_9ACTN</name>
<dbReference type="PANTHER" id="PTHR43267:SF3">
    <property type="entry name" value="THIF PROTEIN"/>
    <property type="match status" value="1"/>
</dbReference>
<keyword evidence="4" id="KW-0862">Zinc</keyword>
<reference evidence="8 9" key="1">
    <citation type="submission" date="2019-10" db="EMBL/GenBank/DDBJ databases">
        <title>Whole genome shotgun sequence of Acrocarpospora corrugata NBRC 13972.</title>
        <authorList>
            <person name="Ichikawa N."/>
            <person name="Kimura A."/>
            <person name="Kitahashi Y."/>
            <person name="Komaki H."/>
            <person name="Oguchi A."/>
        </authorList>
    </citation>
    <scope>NUCLEOTIDE SEQUENCE [LARGE SCALE GENOMIC DNA]</scope>
    <source>
        <strain evidence="8 9">NBRC 13972</strain>
    </source>
</reference>
<dbReference type="OrthoDB" id="9204719at2"/>
<evidence type="ECO:0000259" key="7">
    <source>
        <dbReference type="Pfam" id="PF14464"/>
    </source>
</evidence>
<dbReference type="SUPFAM" id="SSF102712">
    <property type="entry name" value="JAB1/MPN domain"/>
    <property type="match status" value="1"/>
</dbReference>
<dbReference type="GO" id="GO:0006508">
    <property type="term" value="P:proteolysis"/>
    <property type="evidence" value="ECO:0007669"/>
    <property type="project" value="UniProtKB-KW"/>
</dbReference>
<keyword evidence="9" id="KW-1185">Reference proteome</keyword>
<evidence type="ECO:0000256" key="4">
    <source>
        <dbReference type="ARBA" id="ARBA00022833"/>
    </source>
</evidence>
<dbReference type="InterPro" id="IPR045886">
    <property type="entry name" value="ThiF/MoeB/HesA"/>
</dbReference>
<keyword evidence="3" id="KW-0378">Hydrolase</keyword>
<dbReference type="PANTHER" id="PTHR43267">
    <property type="entry name" value="TRNA THREONYLCARBAMOYLADENOSINE DEHYDRATASE"/>
    <property type="match status" value="1"/>
</dbReference>
<sequence length="563" mass="59618">MTSARLPVVRVADYALDGIAATLGAVTPEQGGALLGIPGSDTVTQFVHDRSADVTSVRYHNTDWLIQEINQVERRTAARFKGIIHSHPRGMPYPSGQDRSEFARSLELNTALTRYLAPIVTHDVTTALDGHELVLDGCRMSFFGASQSESGLRLTPMRPVVLPVRRALTRAGFTAVDEPALITVGDSAMLGTTGEIGGLGLVTILFGADYPATAPLVFLGESGPIPLDWELGVPGEDRLERVVGRLRSRPAKVPLQARSAGLLSPALADRRVLVVGAGSVGSYLTEVLARSGVGAFTLVDPEEVAAENLGRSAYRVDDVGTPKVEALARLVRAVNPAAEVAGYAAALDGLPIEDLAKLVEGCDLVVAATDDNQAQGRLDHLAYWFGKPAVFPALYRGAEGGEVIMVAAGLPCWGCSTGGVRAATAEQESPLRRTDYGTGRLIAEPGLLVDIHHVSSVAGKLALGLLHPDSEDVAAMRFAAGVRERGANYAVFANRPDYWIFASVLADTYGQYAYQSIWLAPSRDEACPVCGEQEGRTDPTAYTAEAPGADLLAAYRREAAPGE</sequence>
<gene>
    <name evidence="8" type="ORF">Acor_11330</name>
</gene>
<accession>A0A5M3VT12</accession>
<keyword evidence="5" id="KW-0482">Metalloprotease</keyword>
<feature type="domain" description="JAB" evidence="7">
    <location>
        <begin position="27"/>
        <end position="106"/>
    </location>
</feature>
<evidence type="ECO:0000313" key="9">
    <source>
        <dbReference type="Proteomes" id="UP000334990"/>
    </source>
</evidence>
<dbReference type="InterPro" id="IPR000594">
    <property type="entry name" value="ThiF_NAD_FAD-bd"/>
</dbReference>
<evidence type="ECO:0000256" key="2">
    <source>
        <dbReference type="ARBA" id="ARBA00022723"/>
    </source>
</evidence>
<protein>
    <recommendedName>
        <fullName evidence="10">THIF-type NAD/FAD binding fold domain-containing protein</fullName>
    </recommendedName>
</protein>
<dbReference type="Gene3D" id="3.40.140.10">
    <property type="entry name" value="Cytidine Deaminase, domain 2"/>
    <property type="match status" value="1"/>
</dbReference>
<dbReference type="RefSeq" id="WP_155335482.1">
    <property type="nucleotide sequence ID" value="NZ_BAAABN010000042.1"/>
</dbReference>
<dbReference type="Gene3D" id="3.40.50.720">
    <property type="entry name" value="NAD(P)-binding Rossmann-like Domain"/>
    <property type="match status" value="1"/>
</dbReference>
<dbReference type="SUPFAM" id="SSF69572">
    <property type="entry name" value="Activating enzymes of the ubiquitin-like proteins"/>
    <property type="match status" value="1"/>
</dbReference>
<dbReference type="InterPro" id="IPR035985">
    <property type="entry name" value="Ubiquitin-activating_enz"/>
</dbReference>
<comment type="caution">
    <text evidence="8">The sequence shown here is derived from an EMBL/GenBank/DDBJ whole genome shotgun (WGS) entry which is preliminary data.</text>
</comment>
<organism evidence="8 9">
    <name type="scientific">Acrocarpospora corrugata</name>
    <dbReference type="NCBI Taxonomy" id="35763"/>
    <lineage>
        <taxon>Bacteria</taxon>
        <taxon>Bacillati</taxon>
        <taxon>Actinomycetota</taxon>
        <taxon>Actinomycetes</taxon>
        <taxon>Streptosporangiales</taxon>
        <taxon>Streptosporangiaceae</taxon>
        <taxon>Acrocarpospora</taxon>
    </lineage>
</organism>
<dbReference type="Proteomes" id="UP000334990">
    <property type="component" value="Unassembled WGS sequence"/>
</dbReference>
<evidence type="ECO:0000313" key="8">
    <source>
        <dbReference type="EMBL" id="GER99069.1"/>
    </source>
</evidence>
<dbReference type="CDD" id="cd01483">
    <property type="entry name" value="E1_enzyme_family"/>
    <property type="match status" value="1"/>
</dbReference>
<evidence type="ECO:0000256" key="3">
    <source>
        <dbReference type="ARBA" id="ARBA00022801"/>
    </source>
</evidence>
<dbReference type="Pfam" id="PF14464">
    <property type="entry name" value="Prok-JAB"/>
    <property type="match status" value="1"/>
</dbReference>
<proteinExistence type="predicted"/>
<feature type="domain" description="THIF-type NAD/FAD binding fold" evidence="6">
    <location>
        <begin position="267"/>
        <end position="420"/>
    </location>
</feature>
<dbReference type="GO" id="GO:0046872">
    <property type="term" value="F:metal ion binding"/>
    <property type="evidence" value="ECO:0007669"/>
    <property type="project" value="UniProtKB-KW"/>
</dbReference>
<dbReference type="EMBL" id="BLAD01000038">
    <property type="protein sequence ID" value="GER99069.1"/>
    <property type="molecule type" value="Genomic_DNA"/>
</dbReference>
<dbReference type="Pfam" id="PF00899">
    <property type="entry name" value="ThiF"/>
    <property type="match status" value="1"/>
</dbReference>
<dbReference type="GO" id="GO:0008641">
    <property type="term" value="F:ubiquitin-like modifier activating enzyme activity"/>
    <property type="evidence" value="ECO:0007669"/>
    <property type="project" value="InterPro"/>
</dbReference>
<keyword evidence="1" id="KW-0645">Protease</keyword>
<evidence type="ECO:0008006" key="10">
    <source>
        <dbReference type="Google" id="ProtNLM"/>
    </source>
</evidence>
<evidence type="ECO:0000256" key="5">
    <source>
        <dbReference type="ARBA" id="ARBA00023049"/>
    </source>
</evidence>
<dbReference type="AlphaFoldDB" id="A0A5M3VT12"/>
<keyword evidence="2" id="KW-0479">Metal-binding</keyword>
<dbReference type="GO" id="GO:0061503">
    <property type="term" value="F:tRNA threonylcarbamoyladenosine dehydratase"/>
    <property type="evidence" value="ECO:0007669"/>
    <property type="project" value="TreeGrafter"/>
</dbReference>
<evidence type="ECO:0000256" key="1">
    <source>
        <dbReference type="ARBA" id="ARBA00022670"/>
    </source>
</evidence>
<dbReference type="GO" id="GO:0061504">
    <property type="term" value="P:cyclic threonylcarbamoyladenosine biosynthetic process"/>
    <property type="evidence" value="ECO:0007669"/>
    <property type="project" value="TreeGrafter"/>
</dbReference>
<evidence type="ECO:0000259" key="6">
    <source>
        <dbReference type="Pfam" id="PF00899"/>
    </source>
</evidence>
<dbReference type="InterPro" id="IPR028090">
    <property type="entry name" value="JAB_dom_prok"/>
</dbReference>
<dbReference type="GO" id="GO:0008237">
    <property type="term" value="F:metallopeptidase activity"/>
    <property type="evidence" value="ECO:0007669"/>
    <property type="project" value="UniProtKB-KW"/>
</dbReference>